<accession>A0A177X0C0</accession>
<evidence type="ECO:0000256" key="4">
    <source>
        <dbReference type="ARBA" id="ARBA00022741"/>
    </source>
</evidence>
<evidence type="ECO:0000259" key="9">
    <source>
        <dbReference type="PROSITE" id="PS51722"/>
    </source>
</evidence>
<dbReference type="InterPro" id="IPR027417">
    <property type="entry name" value="P-loop_NTPase"/>
</dbReference>
<dbReference type="OrthoDB" id="2067at2759"/>
<evidence type="ECO:0000256" key="7">
    <source>
        <dbReference type="ARBA" id="ARBA00023128"/>
    </source>
</evidence>
<keyword evidence="6" id="KW-0648">Protein biosynthesis</keyword>
<evidence type="ECO:0000313" key="10">
    <source>
        <dbReference type="EMBL" id="OAJ45110.1"/>
    </source>
</evidence>
<evidence type="ECO:0000256" key="8">
    <source>
        <dbReference type="ARBA" id="ARBA00023134"/>
    </source>
</evidence>
<dbReference type="VEuPathDB" id="FungiDB:BDEG_28273"/>
<evidence type="ECO:0000256" key="5">
    <source>
        <dbReference type="ARBA" id="ARBA00022768"/>
    </source>
</evidence>
<dbReference type="GO" id="GO:0003746">
    <property type="term" value="F:translation elongation factor activity"/>
    <property type="evidence" value="ECO:0007669"/>
    <property type="project" value="UniProtKB-KW"/>
</dbReference>
<keyword evidence="5 10" id="KW-0251">Elongation factor</keyword>
<dbReference type="SUPFAM" id="SSF50465">
    <property type="entry name" value="EF-Tu/eEF-1alpha/eIF2-gamma C-terminal domain"/>
    <property type="match status" value="1"/>
</dbReference>
<dbReference type="CDD" id="cd03697">
    <property type="entry name" value="EFTU_II"/>
    <property type="match status" value="1"/>
</dbReference>
<dbReference type="InterPro" id="IPR009000">
    <property type="entry name" value="Transl_B-barrel_sf"/>
</dbReference>
<keyword evidence="8" id="KW-0342">GTP-binding</keyword>
<reference evidence="10 11" key="2">
    <citation type="submission" date="2016-05" db="EMBL/GenBank/DDBJ databases">
        <title>Lineage-specific infection strategies underlie the spectrum of fungal disease in amphibians.</title>
        <authorList>
            <person name="Cuomo C.A."/>
            <person name="Farrer R.A."/>
            <person name="James T."/>
            <person name="Longcore J."/>
            <person name="Birren B."/>
        </authorList>
    </citation>
    <scope>NUCLEOTIDE SEQUENCE [LARGE SCALE GENOMIC DNA]</scope>
    <source>
        <strain evidence="10 11">JEL423</strain>
    </source>
</reference>
<dbReference type="GO" id="GO:0003924">
    <property type="term" value="F:GTPase activity"/>
    <property type="evidence" value="ECO:0007669"/>
    <property type="project" value="InterPro"/>
</dbReference>
<dbReference type="Pfam" id="PF03143">
    <property type="entry name" value="GTP_EFTU_D3"/>
    <property type="match status" value="1"/>
</dbReference>
<dbReference type="CDD" id="cd03707">
    <property type="entry name" value="EFTU_III"/>
    <property type="match status" value="1"/>
</dbReference>
<reference evidence="10 11" key="1">
    <citation type="submission" date="2006-10" db="EMBL/GenBank/DDBJ databases">
        <title>The Genome Sequence of Batrachochytrium dendrobatidis JEL423.</title>
        <authorList>
            <consortium name="The Broad Institute Genome Sequencing Platform"/>
            <person name="Birren B."/>
            <person name="Lander E."/>
            <person name="Galagan J."/>
            <person name="Cuomo C."/>
            <person name="Devon K."/>
            <person name="Jaffe D."/>
            <person name="Butler J."/>
            <person name="Alvarez P."/>
            <person name="Gnerre S."/>
            <person name="Grabherr M."/>
            <person name="Kleber M."/>
            <person name="Mauceli E."/>
            <person name="Brockman W."/>
            <person name="Young S."/>
            <person name="LaButti K."/>
            <person name="Sykes S."/>
            <person name="DeCaprio D."/>
            <person name="Crawford M."/>
            <person name="Koehrsen M."/>
            <person name="Engels R."/>
            <person name="Montgomery P."/>
            <person name="Pearson M."/>
            <person name="Howarth C."/>
            <person name="Larson L."/>
            <person name="White J."/>
            <person name="O'Leary S."/>
            <person name="Kodira C."/>
            <person name="Zeng Q."/>
            <person name="Yandava C."/>
            <person name="Alvarado L."/>
            <person name="Longcore J."/>
            <person name="James T."/>
        </authorList>
    </citation>
    <scope>NUCLEOTIDE SEQUENCE [LARGE SCALE GENOMIC DNA]</scope>
    <source>
        <strain evidence="10 11">JEL423</strain>
    </source>
</reference>
<dbReference type="AlphaFoldDB" id="A0A177X0C0"/>
<feature type="domain" description="Tr-type G" evidence="9">
    <location>
        <begin position="8"/>
        <end position="97"/>
    </location>
</feature>
<dbReference type="PANTHER" id="PTHR43721">
    <property type="entry name" value="ELONGATION FACTOR TU-RELATED"/>
    <property type="match status" value="1"/>
</dbReference>
<dbReference type="InterPro" id="IPR004161">
    <property type="entry name" value="EFTu-like_2"/>
</dbReference>
<evidence type="ECO:0000256" key="1">
    <source>
        <dbReference type="ARBA" id="ARBA00004173"/>
    </source>
</evidence>
<comment type="similarity">
    <text evidence="2">Belongs to the TRAFAC class translation factor GTPase superfamily. Classic translation factor GTPase family. EF-Tu/EF-1A subfamily.</text>
</comment>
<name>A0A177X0C0_BATDL</name>
<dbReference type="InterPro" id="IPR050055">
    <property type="entry name" value="EF-Tu_GTPase"/>
</dbReference>
<dbReference type="InterPro" id="IPR009001">
    <property type="entry name" value="Transl_elong_EF1A/Init_IF2_C"/>
</dbReference>
<keyword evidence="7" id="KW-0496">Mitochondrion</keyword>
<dbReference type="SUPFAM" id="SSF50447">
    <property type="entry name" value="Translation proteins"/>
    <property type="match status" value="1"/>
</dbReference>
<dbReference type="Gene3D" id="2.40.30.10">
    <property type="entry name" value="Translation factors"/>
    <property type="match status" value="2"/>
</dbReference>
<dbReference type="InterPro" id="IPR004160">
    <property type="entry name" value="Transl_elong_EFTu/EF1A_C"/>
</dbReference>
<proteinExistence type="inferred from homology"/>
<dbReference type="PRINTS" id="PR00315">
    <property type="entry name" value="ELONGATNFCT"/>
</dbReference>
<dbReference type="Pfam" id="PF00009">
    <property type="entry name" value="GTP_EFTU"/>
    <property type="match status" value="1"/>
</dbReference>
<dbReference type="PROSITE" id="PS51722">
    <property type="entry name" value="G_TR_2"/>
    <property type="match status" value="1"/>
</dbReference>
<dbReference type="FunFam" id="2.40.30.10:FF:000241">
    <property type="entry name" value="Elongation factor Tu"/>
    <property type="match status" value="1"/>
</dbReference>
<protein>
    <recommendedName>
        <fullName evidence="3">Elongation factor Tu, mitochondrial</fullName>
    </recommendedName>
</protein>
<dbReference type="GO" id="GO:0005525">
    <property type="term" value="F:GTP binding"/>
    <property type="evidence" value="ECO:0007669"/>
    <property type="project" value="UniProtKB-KW"/>
</dbReference>
<gene>
    <name evidence="10" type="ORF">BDEG_28273</name>
</gene>
<dbReference type="InterPro" id="IPR033720">
    <property type="entry name" value="EFTU_2"/>
</dbReference>
<evidence type="ECO:0000313" key="11">
    <source>
        <dbReference type="Proteomes" id="UP000077115"/>
    </source>
</evidence>
<dbReference type="GO" id="GO:0005739">
    <property type="term" value="C:mitochondrion"/>
    <property type="evidence" value="ECO:0007669"/>
    <property type="project" value="UniProtKB-SubCell"/>
</dbReference>
<evidence type="ECO:0000256" key="3">
    <source>
        <dbReference type="ARBA" id="ARBA00017898"/>
    </source>
</evidence>
<organism evidence="10 11">
    <name type="scientific">Batrachochytrium dendrobatidis (strain JEL423)</name>
    <dbReference type="NCBI Taxonomy" id="403673"/>
    <lineage>
        <taxon>Eukaryota</taxon>
        <taxon>Fungi</taxon>
        <taxon>Fungi incertae sedis</taxon>
        <taxon>Chytridiomycota</taxon>
        <taxon>Chytridiomycota incertae sedis</taxon>
        <taxon>Chytridiomycetes</taxon>
        <taxon>Rhizophydiales</taxon>
        <taxon>Rhizophydiales incertae sedis</taxon>
        <taxon>Batrachochytrium</taxon>
    </lineage>
</organism>
<dbReference type="EMBL" id="DS022314">
    <property type="protein sequence ID" value="OAJ45110.1"/>
    <property type="molecule type" value="Genomic_DNA"/>
</dbReference>
<comment type="subcellular location">
    <subcellularLocation>
        <location evidence="1">Mitochondrion</location>
    </subcellularLocation>
</comment>
<dbReference type="SUPFAM" id="SSF52540">
    <property type="entry name" value="P-loop containing nucleoside triphosphate hydrolases"/>
    <property type="match status" value="1"/>
</dbReference>
<dbReference type="STRING" id="403673.A0A177X0C0"/>
<keyword evidence="4" id="KW-0547">Nucleotide-binding</keyword>
<dbReference type="Proteomes" id="UP000077115">
    <property type="component" value="Unassembled WGS sequence"/>
</dbReference>
<dbReference type="GO" id="GO:0070125">
    <property type="term" value="P:mitochondrial translational elongation"/>
    <property type="evidence" value="ECO:0007669"/>
    <property type="project" value="TreeGrafter"/>
</dbReference>
<dbReference type="Gene3D" id="3.40.50.300">
    <property type="entry name" value="P-loop containing nucleotide triphosphate hydrolases"/>
    <property type="match status" value="2"/>
</dbReference>
<sequence length="353" mass="38811">MSVYVRDKPHVNIGTIGHVDHGKTTLTAAITKVLALKNGGEFRDYASIDKAPEERARGITISSTHVEYETDARHYAHVDCPGHADYIKNMITGAAQMVEMEMRELLAQYGYSGDDVPIIMGSALCALEGREPEIGEQAIQKLMAAVDSWIPTPVRDLDKPFLLSIEDVYSIAGRGTVATGRVERGFVEKGAEIEIIGYGPTLKATITGVEMFHKELNRAEAGDTAGLLLRGIKREQLRRGQVMSFPSAIKPYSKFITQLYVLSKDEGGRHTPFVENYKPQLYARTMDIPCTLTWPDSDQGKANRNEGKMIMPGDNVEMLVELHSAVAIDEGLRFTVREGGKTVGTGVVTKLVE</sequence>
<dbReference type="PANTHER" id="PTHR43721:SF36">
    <property type="entry name" value="ELONGATION FACTOR TU, MITOCHONDRIAL"/>
    <property type="match status" value="1"/>
</dbReference>
<evidence type="ECO:0000256" key="2">
    <source>
        <dbReference type="ARBA" id="ARBA00007249"/>
    </source>
</evidence>
<dbReference type="InterPro" id="IPR031157">
    <property type="entry name" value="G_TR_CS"/>
</dbReference>
<dbReference type="Pfam" id="PF03144">
    <property type="entry name" value="GTP_EFTU_D2"/>
    <property type="match status" value="1"/>
</dbReference>
<dbReference type="PROSITE" id="PS00301">
    <property type="entry name" value="G_TR_1"/>
    <property type="match status" value="1"/>
</dbReference>
<dbReference type="FunFam" id="2.40.30.10:FF:000001">
    <property type="entry name" value="Elongation factor Tu"/>
    <property type="match status" value="1"/>
</dbReference>
<evidence type="ECO:0000256" key="6">
    <source>
        <dbReference type="ARBA" id="ARBA00022917"/>
    </source>
</evidence>
<dbReference type="InterPro" id="IPR000795">
    <property type="entry name" value="T_Tr_GTP-bd_dom"/>
</dbReference>